<dbReference type="Proteomes" id="UP000267821">
    <property type="component" value="Unassembled WGS sequence"/>
</dbReference>
<dbReference type="InParanoid" id="A0A3N4LQY9"/>
<organism evidence="1 2">
    <name type="scientific">Terfezia boudieri ATCC MYA-4762</name>
    <dbReference type="NCBI Taxonomy" id="1051890"/>
    <lineage>
        <taxon>Eukaryota</taxon>
        <taxon>Fungi</taxon>
        <taxon>Dikarya</taxon>
        <taxon>Ascomycota</taxon>
        <taxon>Pezizomycotina</taxon>
        <taxon>Pezizomycetes</taxon>
        <taxon>Pezizales</taxon>
        <taxon>Pezizaceae</taxon>
        <taxon>Terfezia</taxon>
    </lineage>
</organism>
<evidence type="ECO:0000313" key="2">
    <source>
        <dbReference type="Proteomes" id="UP000267821"/>
    </source>
</evidence>
<feature type="non-terminal residue" evidence="1">
    <location>
        <position position="1"/>
    </location>
</feature>
<accession>A0A3N4LQY9</accession>
<dbReference type="InterPro" id="IPR027417">
    <property type="entry name" value="P-loop_NTPase"/>
</dbReference>
<sequence>MTSNNCLQYYITREKIFRTDFACLGSLRTRLPKIPFGACTATALPEKLKKIHEGMGFHTSGISILEPTNRPNLFYGVRLIEGNGFG</sequence>
<dbReference type="OrthoDB" id="5424140at2759"/>
<evidence type="ECO:0000313" key="1">
    <source>
        <dbReference type="EMBL" id="RPB23672.1"/>
    </source>
</evidence>
<gene>
    <name evidence="1" type="ORF">L211DRAFT_880924</name>
</gene>
<protein>
    <submittedName>
        <fullName evidence="1">Uncharacterized protein</fullName>
    </submittedName>
</protein>
<keyword evidence="2" id="KW-1185">Reference proteome</keyword>
<reference evidence="1 2" key="1">
    <citation type="journal article" date="2018" name="Nat. Ecol. Evol.">
        <title>Pezizomycetes genomes reveal the molecular basis of ectomycorrhizal truffle lifestyle.</title>
        <authorList>
            <person name="Murat C."/>
            <person name="Payen T."/>
            <person name="Noel B."/>
            <person name="Kuo A."/>
            <person name="Morin E."/>
            <person name="Chen J."/>
            <person name="Kohler A."/>
            <person name="Krizsan K."/>
            <person name="Balestrini R."/>
            <person name="Da Silva C."/>
            <person name="Montanini B."/>
            <person name="Hainaut M."/>
            <person name="Levati E."/>
            <person name="Barry K.W."/>
            <person name="Belfiori B."/>
            <person name="Cichocki N."/>
            <person name="Clum A."/>
            <person name="Dockter R.B."/>
            <person name="Fauchery L."/>
            <person name="Guy J."/>
            <person name="Iotti M."/>
            <person name="Le Tacon F."/>
            <person name="Lindquist E.A."/>
            <person name="Lipzen A."/>
            <person name="Malagnac F."/>
            <person name="Mello A."/>
            <person name="Molinier V."/>
            <person name="Miyauchi S."/>
            <person name="Poulain J."/>
            <person name="Riccioni C."/>
            <person name="Rubini A."/>
            <person name="Sitrit Y."/>
            <person name="Splivallo R."/>
            <person name="Traeger S."/>
            <person name="Wang M."/>
            <person name="Zifcakova L."/>
            <person name="Wipf D."/>
            <person name="Zambonelli A."/>
            <person name="Paolocci F."/>
            <person name="Nowrousian M."/>
            <person name="Ottonello S."/>
            <person name="Baldrian P."/>
            <person name="Spatafora J.W."/>
            <person name="Henrissat B."/>
            <person name="Nagy L.G."/>
            <person name="Aury J.M."/>
            <person name="Wincker P."/>
            <person name="Grigoriev I.V."/>
            <person name="Bonfante P."/>
            <person name="Martin F.M."/>
        </authorList>
    </citation>
    <scope>NUCLEOTIDE SEQUENCE [LARGE SCALE GENOMIC DNA]</scope>
    <source>
        <strain evidence="1 2">ATCC MYA-4762</strain>
    </source>
</reference>
<proteinExistence type="predicted"/>
<dbReference type="Gene3D" id="3.40.50.300">
    <property type="entry name" value="P-loop containing nucleotide triphosphate hydrolases"/>
    <property type="match status" value="1"/>
</dbReference>
<dbReference type="AlphaFoldDB" id="A0A3N4LQY9"/>
<name>A0A3N4LQY9_9PEZI</name>
<dbReference type="EMBL" id="ML121545">
    <property type="protein sequence ID" value="RPB23672.1"/>
    <property type="molecule type" value="Genomic_DNA"/>
</dbReference>